<reference evidence="1" key="1">
    <citation type="submission" date="2021-04" db="EMBL/GenBank/DDBJ databases">
        <title>Genomics, taxonomy and metabolism of representatives of sulfur bacteria of the genus Thiothrix: Thiothrix fructosivorans QT, Thiothrix unzii A1T and three new species, Thiothrix subterranea sp. nov., Thiothrix litoralis sp. nov. and 'Candidatus Thiothrix anitrata' sp. nov.</title>
        <authorList>
            <person name="Ravin N.V."/>
            <person name="Smolyakov D."/>
            <person name="Rudenko T.S."/>
            <person name="Mardanov A.V."/>
            <person name="Beletsky A.V."/>
            <person name="Markov N.D."/>
            <person name="Fomenkov A.I."/>
            <person name="Roberts R.J."/>
            <person name="Karnachuk O.V."/>
            <person name="Novikov A."/>
            <person name="Grabovich M.Y."/>
        </authorList>
    </citation>
    <scope>NUCLEOTIDE SEQUENCE</scope>
    <source>
        <strain evidence="1">A1</strain>
    </source>
</reference>
<dbReference type="EMBL" id="CP072793">
    <property type="protein sequence ID" value="QTR54647.1"/>
    <property type="molecule type" value="Genomic_DNA"/>
</dbReference>
<accession>A0A975FB98</accession>
<name>A0A975FB98_9GAMM</name>
<protein>
    <submittedName>
        <fullName evidence="1">Uncharacterized protein</fullName>
    </submittedName>
</protein>
<evidence type="ECO:0000313" key="2">
    <source>
        <dbReference type="Proteomes" id="UP000672009"/>
    </source>
</evidence>
<sequence length="115" mass="12594">MCGDYSVGQVITVDGCDGAVEAIVLEISASGVFYDTLPVNEVYWSGADQAAALLDGWALFQVDGGKLEIQRHDESSRFDDDIQARDYVMNSGDGRCRRAKAYLLLFPNGREPMIP</sequence>
<dbReference type="Proteomes" id="UP000672009">
    <property type="component" value="Chromosome"/>
</dbReference>
<dbReference type="RefSeq" id="WP_210220123.1">
    <property type="nucleotide sequence ID" value="NZ_CP072793.1"/>
</dbReference>
<gene>
    <name evidence="1" type="ORF">J9260_06045</name>
</gene>
<proteinExistence type="predicted"/>
<dbReference type="AlphaFoldDB" id="A0A975FB98"/>
<evidence type="ECO:0000313" key="1">
    <source>
        <dbReference type="EMBL" id="QTR54647.1"/>
    </source>
</evidence>
<organism evidence="1 2">
    <name type="scientific">Thiothrix unzii</name>
    <dbReference type="NCBI Taxonomy" id="111769"/>
    <lineage>
        <taxon>Bacteria</taxon>
        <taxon>Pseudomonadati</taxon>
        <taxon>Pseudomonadota</taxon>
        <taxon>Gammaproteobacteria</taxon>
        <taxon>Thiotrichales</taxon>
        <taxon>Thiotrichaceae</taxon>
        <taxon>Thiothrix</taxon>
    </lineage>
</organism>
<keyword evidence="2" id="KW-1185">Reference proteome</keyword>
<dbReference type="KEGG" id="tun:J9260_06045"/>